<evidence type="ECO:0000259" key="1">
    <source>
        <dbReference type="Pfam" id="PF07484"/>
    </source>
</evidence>
<evidence type="ECO:0000313" key="3">
    <source>
        <dbReference type="Proteomes" id="UP000825886"/>
    </source>
</evidence>
<dbReference type="InterPro" id="IPR051934">
    <property type="entry name" value="Phage_Tail_Fiber_Structural"/>
</dbReference>
<protein>
    <submittedName>
        <fullName evidence="2">Phage tail protein</fullName>
    </submittedName>
</protein>
<dbReference type="Gene3D" id="3.90.1340.10">
    <property type="entry name" value="Phage tail collar domain"/>
    <property type="match status" value="1"/>
</dbReference>
<dbReference type="SUPFAM" id="SSF88874">
    <property type="entry name" value="Receptor-binding domain of short tail fibre protein gp12"/>
    <property type="match status" value="1"/>
</dbReference>
<dbReference type="PANTHER" id="PTHR35191:SF1">
    <property type="entry name" value="PROPHAGE SIDE TAIL FIBER PROTEIN HOMOLOG STFQ-RELATED"/>
    <property type="match status" value="1"/>
</dbReference>
<dbReference type="InterPro" id="IPR037053">
    <property type="entry name" value="Phage_tail_collar_dom_sf"/>
</dbReference>
<dbReference type="InterPro" id="IPR011083">
    <property type="entry name" value="Phage_tail_collar_dom"/>
</dbReference>
<keyword evidence="3" id="KW-1185">Reference proteome</keyword>
<dbReference type="Proteomes" id="UP000825886">
    <property type="component" value="Chromosome"/>
</dbReference>
<evidence type="ECO:0000313" key="2">
    <source>
        <dbReference type="EMBL" id="QZN97364.1"/>
    </source>
</evidence>
<feature type="domain" description="Phage tail collar" evidence="1">
    <location>
        <begin position="311"/>
        <end position="358"/>
    </location>
</feature>
<sequence>MLRIGQVESTAQDGKYTDGNVASGISATRLRAAAFNAMQEELANIIEEAGNELDASDDTQVLTALKQIFSTLSTTGNAATATKLATARTIGGVSFDGTANINLPGVNASGTQATSGNAATATKLATARTINGVAFDGTANITVTATADGGAADTATKLATARTIGGVSFDGTANINLPGVNAAGSQATTGNAATATKLATARKINGVPFDGSADISVNTLVSRGLVPALSGNDQGTPGIQLYEAYNNGYPIPYGNVIHLKGASAGGEGELLMGWIGTSGAHAPLYIRSRRDFGSAPWSAWAQVFTANELAGIPLPFPGEDPPSGWLKCKGQIFNKTTYPVLASLYPTGKLPDLRGEFIRGWDDGRGVDTGRSLLSAQNDAMQPITAKWVLDDMAADGAIDYPPSGALYIDSTATVNFDAVSTRARSGARGVFDSSLQTRTANETRPRNIAFNYIVRAA</sequence>
<reference evidence="2 3" key="1">
    <citation type="submission" date="2021-08" db="EMBL/GenBank/DDBJ databases">
        <title>Culture and genomic analysis of Symbiopectobacterium purcellii sp. nov. gen. nov., isolated from the leafhopper Empoasca decipiens.</title>
        <authorList>
            <person name="Nadal-Jimenez P."/>
            <person name="Siozios S."/>
            <person name="Halliday N."/>
            <person name="Camara M."/>
            <person name="Hurst G.D.D."/>
        </authorList>
    </citation>
    <scope>NUCLEOTIDE SEQUENCE [LARGE SCALE GENOMIC DNA]</scope>
    <source>
        <strain evidence="2 3">SyEd1</strain>
    </source>
</reference>
<accession>A0ABX9AS04</accession>
<dbReference type="EMBL" id="CP081864">
    <property type="protein sequence ID" value="QZN97364.1"/>
    <property type="molecule type" value="Genomic_DNA"/>
</dbReference>
<dbReference type="PANTHER" id="PTHR35191">
    <property type="entry name" value="PROPHAGE SIDE TAIL FIBER PROTEIN HOMOLOG STFQ-RELATED"/>
    <property type="match status" value="1"/>
</dbReference>
<dbReference type="Pfam" id="PF07484">
    <property type="entry name" value="Collar"/>
    <property type="match status" value="1"/>
</dbReference>
<organism evidence="2 3">
    <name type="scientific">Symbiopectobacterium purcellii</name>
    <dbReference type="NCBI Taxonomy" id="2871826"/>
    <lineage>
        <taxon>Bacteria</taxon>
        <taxon>Pseudomonadati</taxon>
        <taxon>Pseudomonadota</taxon>
        <taxon>Gammaproteobacteria</taxon>
        <taxon>Enterobacterales</taxon>
        <taxon>Enterobacteriaceae</taxon>
    </lineage>
</organism>
<gene>
    <name evidence="2" type="ORF">K6K13_08500</name>
</gene>
<proteinExistence type="predicted"/>
<name>A0ABX9AS04_9ENTR</name>